<organism evidence="1 2">
    <name type="scientific">Sphingobacterium yanglingense</name>
    <dbReference type="NCBI Taxonomy" id="1437280"/>
    <lineage>
        <taxon>Bacteria</taxon>
        <taxon>Pseudomonadati</taxon>
        <taxon>Bacteroidota</taxon>
        <taxon>Sphingobacteriia</taxon>
        <taxon>Sphingobacteriales</taxon>
        <taxon>Sphingobacteriaceae</taxon>
        <taxon>Sphingobacterium</taxon>
    </lineage>
</organism>
<keyword evidence="2" id="KW-1185">Reference proteome</keyword>
<reference evidence="1 2" key="1">
    <citation type="submission" date="2019-03" db="EMBL/GenBank/DDBJ databases">
        <title>Genomic Encyclopedia of Archaeal and Bacterial Type Strains, Phase II (KMG-II): from individual species to whole genera.</title>
        <authorList>
            <person name="Goeker M."/>
        </authorList>
    </citation>
    <scope>NUCLEOTIDE SEQUENCE [LARGE SCALE GENOMIC DNA]</scope>
    <source>
        <strain evidence="1 2">DSM 28353</strain>
    </source>
</reference>
<name>A0A4R6WH76_9SPHI</name>
<dbReference type="EMBL" id="SNYV01000011">
    <property type="protein sequence ID" value="TDQ79523.1"/>
    <property type="molecule type" value="Genomic_DNA"/>
</dbReference>
<dbReference type="Proteomes" id="UP000295292">
    <property type="component" value="Unassembled WGS sequence"/>
</dbReference>
<gene>
    <name evidence="1" type="ORF">CLV99_0965</name>
</gene>
<comment type="caution">
    <text evidence="1">The sequence shown here is derived from an EMBL/GenBank/DDBJ whole genome shotgun (WGS) entry which is preliminary data.</text>
</comment>
<evidence type="ECO:0000313" key="1">
    <source>
        <dbReference type="EMBL" id="TDQ79523.1"/>
    </source>
</evidence>
<sequence>MSDKLKNLKRDGISIQSHKVKREITQKDLEKDLVKEVGNKIIVKLDDNGKFNN</sequence>
<accession>A0A4R6WH76</accession>
<protein>
    <submittedName>
        <fullName evidence="1">Uncharacterized protein</fullName>
    </submittedName>
</protein>
<dbReference type="AlphaFoldDB" id="A0A4R6WH76"/>
<evidence type="ECO:0000313" key="2">
    <source>
        <dbReference type="Proteomes" id="UP000295292"/>
    </source>
</evidence>
<proteinExistence type="predicted"/>